<proteinExistence type="predicted"/>
<sequence length="50" mass="6089">MVIRRRQQNDLPTSLSRKWSFLFHYIQQINQLTTEVWLCRGCCWLSGVYL</sequence>
<name>A0A1I7WLM0_HETBA</name>
<dbReference type="WBParaSite" id="Hba_06036">
    <property type="protein sequence ID" value="Hba_06036"/>
    <property type="gene ID" value="Hba_06036"/>
</dbReference>
<organism evidence="1 2">
    <name type="scientific">Heterorhabditis bacteriophora</name>
    <name type="common">Entomopathogenic nematode worm</name>
    <dbReference type="NCBI Taxonomy" id="37862"/>
    <lineage>
        <taxon>Eukaryota</taxon>
        <taxon>Metazoa</taxon>
        <taxon>Ecdysozoa</taxon>
        <taxon>Nematoda</taxon>
        <taxon>Chromadorea</taxon>
        <taxon>Rhabditida</taxon>
        <taxon>Rhabditina</taxon>
        <taxon>Rhabditomorpha</taxon>
        <taxon>Strongyloidea</taxon>
        <taxon>Heterorhabditidae</taxon>
        <taxon>Heterorhabditis</taxon>
    </lineage>
</organism>
<dbReference type="Proteomes" id="UP000095283">
    <property type="component" value="Unplaced"/>
</dbReference>
<evidence type="ECO:0000313" key="1">
    <source>
        <dbReference type="Proteomes" id="UP000095283"/>
    </source>
</evidence>
<dbReference type="AlphaFoldDB" id="A0A1I7WLM0"/>
<keyword evidence="1" id="KW-1185">Reference proteome</keyword>
<accession>A0A1I7WLM0</accession>
<protein>
    <submittedName>
        <fullName evidence="2">Uncharacterized protein</fullName>
    </submittedName>
</protein>
<reference evidence="2" key="1">
    <citation type="submission" date="2016-11" db="UniProtKB">
        <authorList>
            <consortium name="WormBaseParasite"/>
        </authorList>
    </citation>
    <scope>IDENTIFICATION</scope>
</reference>
<evidence type="ECO:0000313" key="2">
    <source>
        <dbReference type="WBParaSite" id="Hba_06036"/>
    </source>
</evidence>